<evidence type="ECO:0000256" key="15">
    <source>
        <dbReference type="SAM" id="MobiDB-lite"/>
    </source>
</evidence>
<evidence type="ECO:0000256" key="8">
    <source>
        <dbReference type="ARBA" id="ARBA00022505"/>
    </source>
</evidence>
<dbReference type="EC" id="1.7.1.3" evidence="6"/>
<dbReference type="GO" id="GO:0043546">
    <property type="term" value="F:molybdopterin cofactor binding"/>
    <property type="evidence" value="ECO:0007669"/>
    <property type="project" value="TreeGrafter"/>
</dbReference>
<dbReference type="InterPro" id="IPR036400">
    <property type="entry name" value="Cyt_B5-like_heme/steroid_sf"/>
</dbReference>
<keyword evidence="9" id="KW-0349">Heme</keyword>
<dbReference type="Pfam" id="PF03404">
    <property type="entry name" value="Mo-co_dimer"/>
    <property type="match status" value="2"/>
</dbReference>
<comment type="catalytic activity">
    <reaction evidence="14">
        <text>nitrite + NADP(+) + H2O = nitrate + NADPH + H(+)</text>
        <dbReference type="Rhea" id="RHEA:19061"/>
        <dbReference type="ChEBI" id="CHEBI:15377"/>
        <dbReference type="ChEBI" id="CHEBI:15378"/>
        <dbReference type="ChEBI" id="CHEBI:16301"/>
        <dbReference type="ChEBI" id="CHEBI:17632"/>
        <dbReference type="ChEBI" id="CHEBI:57783"/>
        <dbReference type="ChEBI" id="CHEBI:58349"/>
        <dbReference type="EC" id="1.7.1.3"/>
    </reaction>
</comment>
<dbReference type="GO" id="GO:0005758">
    <property type="term" value="C:mitochondrial intermembrane space"/>
    <property type="evidence" value="ECO:0007669"/>
    <property type="project" value="UniProtKB-SubCell"/>
</dbReference>
<keyword evidence="12" id="KW-0408">Iron</keyword>
<comment type="caution">
    <text evidence="17">The sequence shown here is derived from an EMBL/GenBank/DDBJ whole genome shotgun (WGS) entry which is preliminary data.</text>
</comment>
<comment type="pathway">
    <text evidence="4">Energy metabolism; sulfur metabolism.</text>
</comment>
<dbReference type="Pfam" id="PF00174">
    <property type="entry name" value="Oxidored_molyb"/>
    <property type="match status" value="1"/>
</dbReference>
<dbReference type="SUPFAM" id="SSF55856">
    <property type="entry name" value="Cytochrome b5-like heme/steroid binding domain"/>
    <property type="match status" value="1"/>
</dbReference>
<dbReference type="GO" id="GO:0006790">
    <property type="term" value="P:sulfur compound metabolic process"/>
    <property type="evidence" value="ECO:0007669"/>
    <property type="project" value="TreeGrafter"/>
</dbReference>
<dbReference type="InterPro" id="IPR001199">
    <property type="entry name" value="Cyt_B5-like_heme/steroid-bd"/>
</dbReference>
<evidence type="ECO:0000256" key="12">
    <source>
        <dbReference type="ARBA" id="ARBA00023004"/>
    </source>
</evidence>
<dbReference type="GO" id="GO:0020037">
    <property type="term" value="F:heme binding"/>
    <property type="evidence" value="ECO:0007669"/>
    <property type="project" value="TreeGrafter"/>
</dbReference>
<evidence type="ECO:0000256" key="14">
    <source>
        <dbReference type="ARBA" id="ARBA00049155"/>
    </source>
</evidence>
<evidence type="ECO:0000256" key="1">
    <source>
        <dbReference type="ARBA" id="ARBA00001924"/>
    </source>
</evidence>
<keyword evidence="13" id="KW-0496">Mitochondrion</keyword>
<evidence type="ECO:0000256" key="10">
    <source>
        <dbReference type="ARBA" id="ARBA00022723"/>
    </source>
</evidence>
<reference evidence="17" key="2">
    <citation type="submission" date="2023-05" db="EMBL/GenBank/DDBJ databases">
        <authorList>
            <consortium name="Lawrence Berkeley National Laboratory"/>
            <person name="Steindorff A."/>
            <person name="Hensen N."/>
            <person name="Bonometti L."/>
            <person name="Westerberg I."/>
            <person name="Brannstrom I.O."/>
            <person name="Guillou S."/>
            <person name="Cros-Aarteil S."/>
            <person name="Calhoun S."/>
            <person name="Haridas S."/>
            <person name="Kuo A."/>
            <person name="Mondo S."/>
            <person name="Pangilinan J."/>
            <person name="Riley R."/>
            <person name="Labutti K."/>
            <person name="Andreopoulos B."/>
            <person name="Lipzen A."/>
            <person name="Chen C."/>
            <person name="Yanf M."/>
            <person name="Daum C."/>
            <person name="Ng V."/>
            <person name="Clum A."/>
            <person name="Ohm R."/>
            <person name="Martin F."/>
            <person name="Silar P."/>
            <person name="Natvig D."/>
            <person name="Lalanne C."/>
            <person name="Gautier V."/>
            <person name="Ament-Velasquez S.L."/>
            <person name="Kruys A."/>
            <person name="Hutchinson M.I."/>
            <person name="Powell A.J."/>
            <person name="Barry K."/>
            <person name="Miller A.N."/>
            <person name="Grigoriev I.V."/>
            <person name="Debuchy R."/>
            <person name="Gladieux P."/>
            <person name="Thoren M.H."/>
            <person name="Johannesson H."/>
        </authorList>
    </citation>
    <scope>NUCLEOTIDE SEQUENCE</scope>
    <source>
        <strain evidence="17">CBS 103.79</strain>
    </source>
</reference>
<keyword evidence="11" id="KW-0560">Oxidoreductase</keyword>
<dbReference type="Gene3D" id="3.10.120.10">
    <property type="entry name" value="Cytochrome b5-like heme/steroid binding domain"/>
    <property type="match status" value="1"/>
</dbReference>
<dbReference type="PROSITE" id="PS50255">
    <property type="entry name" value="CYTOCHROME_B5_2"/>
    <property type="match status" value="1"/>
</dbReference>
<evidence type="ECO:0000256" key="9">
    <source>
        <dbReference type="ARBA" id="ARBA00022617"/>
    </source>
</evidence>
<dbReference type="PANTHER" id="PTHR19372">
    <property type="entry name" value="SULFITE REDUCTASE"/>
    <property type="match status" value="1"/>
</dbReference>
<dbReference type="AlphaFoldDB" id="A0AAN6ME70"/>
<reference evidence="17" key="1">
    <citation type="journal article" date="2023" name="Mol. Phylogenet. Evol.">
        <title>Genome-scale phylogeny and comparative genomics of the fungal order Sordariales.</title>
        <authorList>
            <person name="Hensen N."/>
            <person name="Bonometti L."/>
            <person name="Westerberg I."/>
            <person name="Brannstrom I.O."/>
            <person name="Guillou S."/>
            <person name="Cros-Aarteil S."/>
            <person name="Calhoun S."/>
            <person name="Haridas S."/>
            <person name="Kuo A."/>
            <person name="Mondo S."/>
            <person name="Pangilinan J."/>
            <person name="Riley R."/>
            <person name="LaButti K."/>
            <person name="Andreopoulos B."/>
            <person name="Lipzen A."/>
            <person name="Chen C."/>
            <person name="Yan M."/>
            <person name="Daum C."/>
            <person name="Ng V."/>
            <person name="Clum A."/>
            <person name="Steindorff A."/>
            <person name="Ohm R.A."/>
            <person name="Martin F."/>
            <person name="Silar P."/>
            <person name="Natvig D.O."/>
            <person name="Lalanne C."/>
            <person name="Gautier V."/>
            <person name="Ament-Velasquez S.L."/>
            <person name="Kruys A."/>
            <person name="Hutchinson M.I."/>
            <person name="Powell A.J."/>
            <person name="Barry K."/>
            <person name="Miller A.N."/>
            <person name="Grigoriev I.V."/>
            <person name="Debuchy R."/>
            <person name="Gladieux P."/>
            <person name="Hiltunen Thoren M."/>
            <person name="Johannesson H."/>
        </authorList>
    </citation>
    <scope>NUCLEOTIDE SEQUENCE</scope>
    <source>
        <strain evidence="17">CBS 103.79</strain>
    </source>
</reference>
<comment type="subcellular location">
    <subcellularLocation>
        <location evidence="3">Mitochondrion intermembrane space</location>
    </subcellularLocation>
</comment>
<feature type="domain" description="Cytochrome b5 heme-binding" evidence="16">
    <location>
        <begin position="115"/>
        <end position="193"/>
    </location>
</feature>
<evidence type="ECO:0000256" key="6">
    <source>
        <dbReference type="ARBA" id="ARBA00012673"/>
    </source>
</evidence>
<comment type="cofactor">
    <cofactor evidence="1">
        <name>Mo-molybdopterin</name>
        <dbReference type="ChEBI" id="CHEBI:71302"/>
    </cofactor>
</comment>
<evidence type="ECO:0000313" key="18">
    <source>
        <dbReference type="Proteomes" id="UP001303889"/>
    </source>
</evidence>
<dbReference type="Pfam" id="PF00173">
    <property type="entry name" value="Cyt-b5"/>
    <property type="match status" value="1"/>
</dbReference>
<evidence type="ECO:0000256" key="4">
    <source>
        <dbReference type="ARBA" id="ARBA00004971"/>
    </source>
</evidence>
<feature type="region of interest" description="Disordered" evidence="15">
    <location>
        <begin position="31"/>
        <end position="69"/>
    </location>
</feature>
<comment type="cofactor">
    <cofactor evidence="2">
        <name>heme b</name>
        <dbReference type="ChEBI" id="CHEBI:60344"/>
    </cofactor>
</comment>
<keyword evidence="18" id="KW-1185">Reference proteome</keyword>
<evidence type="ECO:0000256" key="7">
    <source>
        <dbReference type="ARBA" id="ARBA00015499"/>
    </source>
</evidence>
<evidence type="ECO:0000256" key="3">
    <source>
        <dbReference type="ARBA" id="ARBA00004569"/>
    </source>
</evidence>
<dbReference type="SUPFAM" id="SSF81296">
    <property type="entry name" value="E set domains"/>
    <property type="match status" value="1"/>
</dbReference>
<evidence type="ECO:0000256" key="13">
    <source>
        <dbReference type="ARBA" id="ARBA00023128"/>
    </source>
</evidence>
<evidence type="ECO:0000259" key="16">
    <source>
        <dbReference type="PROSITE" id="PS50255"/>
    </source>
</evidence>
<sequence>MASLAAKRVTASLLRQTTRLNAASLTTCRACRPRPRGLHTTAPRRTPNETTSRAPPPPTSQTKRPSPFQARAAPTGLLVGGGLLATLLAYSQLADDTPNLTITPLASTDDRDPLLPRFRLADIRKHDASSSQPWVTLGDKVYDITDWVAAHPGGDVILRAAGASIEPYWNIFTIHKSAHVREILQQYLIGFIDVADLGPDGLPAAETIEDPFVNDPVRDPRLITHTAKPRNAEPPTEELDRTFRTPNELFYVRHHMWVPVVEEAKADEHLLTIELPDGETKQYTLEDLRTKFPAHKVTAVLQCSGNRRNDMTRHAGKTNGLQWGVGAISNAEWEGIRLSDILADAGLKVLDASSPTRTGAPTPANDDQPDANALHVQFTGLEAYGASIPLAKALDPRGDVLLAFGMNGETLPRDHGFPLRAVVPGHVAARSVKWLSKIVVSDEESTSQWQRRDYKSFGPNEGPNPNWDRAPSIQEMPVTSAITGVWVGDCVRRGRVPWMSPITTPKSLPTSTTQTNTGSQITNLAAASQPIGFTPSPSPSPPCPPQTPAEPIALQGYAYSGGGRAITRVDVSLDGGKTWSQADLVNDCADPKSPCHGNKAWAWRRWRFEGSLPVLSLTEPAAFGEEKAGCHGAKDKRCTTLVVKATDEAYNTQPESHRGIFNVRGNLATAWHRVRICPTCTEGAGARRLTWKTGETYGCGFPKEGKEGGKEGN</sequence>
<dbReference type="FunFam" id="3.10.120.10:FF:000007">
    <property type="entry name" value="Sulfite oxidase, mitochondrial"/>
    <property type="match status" value="1"/>
</dbReference>
<dbReference type="InterPro" id="IPR005066">
    <property type="entry name" value="MoCF_OxRdtse_dimer"/>
</dbReference>
<protein>
    <recommendedName>
        <fullName evidence="7">Nitrate reductase [NADPH]</fullName>
        <ecNumber evidence="6">1.7.1.3</ecNumber>
        <ecNumber evidence="5">1.8.3.1</ecNumber>
    </recommendedName>
</protein>
<evidence type="ECO:0000313" key="17">
    <source>
        <dbReference type="EMBL" id="KAK3899287.1"/>
    </source>
</evidence>
<dbReference type="PRINTS" id="PR00407">
    <property type="entry name" value="EUMOPTERIN"/>
</dbReference>
<dbReference type="InterPro" id="IPR008335">
    <property type="entry name" value="Mopterin_OxRdtase_euk"/>
</dbReference>
<dbReference type="GO" id="GO:0008482">
    <property type="term" value="F:sulfite oxidase activity"/>
    <property type="evidence" value="ECO:0007669"/>
    <property type="project" value="UniProtKB-EC"/>
</dbReference>
<dbReference type="GO" id="GO:0030151">
    <property type="term" value="F:molybdenum ion binding"/>
    <property type="evidence" value="ECO:0007669"/>
    <property type="project" value="InterPro"/>
</dbReference>
<dbReference type="EMBL" id="MU855807">
    <property type="protein sequence ID" value="KAK3899287.1"/>
    <property type="molecule type" value="Genomic_DNA"/>
</dbReference>
<dbReference type="InterPro" id="IPR014756">
    <property type="entry name" value="Ig_E-set"/>
</dbReference>
<proteinExistence type="predicted"/>
<evidence type="ECO:0000256" key="5">
    <source>
        <dbReference type="ARBA" id="ARBA00012505"/>
    </source>
</evidence>
<dbReference type="FunFam" id="3.90.420.10:FF:000002">
    <property type="entry name" value="sulfite oxidase, mitochondrial"/>
    <property type="match status" value="1"/>
</dbReference>
<accession>A0AAN6ME70</accession>
<name>A0AAN6ME70_9PEZI</name>
<dbReference type="Proteomes" id="UP001303889">
    <property type="component" value="Unassembled WGS sequence"/>
</dbReference>
<evidence type="ECO:0000256" key="11">
    <source>
        <dbReference type="ARBA" id="ARBA00023002"/>
    </source>
</evidence>
<keyword evidence="8" id="KW-0500">Molybdenum</keyword>
<dbReference type="SMART" id="SM01117">
    <property type="entry name" value="Cyt-b5"/>
    <property type="match status" value="1"/>
</dbReference>
<dbReference type="InterPro" id="IPR000572">
    <property type="entry name" value="OxRdtase_Mopterin-bd_dom"/>
</dbReference>
<dbReference type="InterPro" id="IPR036374">
    <property type="entry name" value="OxRdtase_Mopterin-bd_sf"/>
</dbReference>
<dbReference type="Gene3D" id="3.90.420.10">
    <property type="entry name" value="Oxidoreductase, molybdopterin-binding domain"/>
    <property type="match status" value="1"/>
</dbReference>
<dbReference type="SUPFAM" id="SSF56524">
    <property type="entry name" value="Oxidoreductase molybdopterin-binding domain"/>
    <property type="match status" value="1"/>
</dbReference>
<dbReference type="PANTHER" id="PTHR19372:SF7">
    <property type="entry name" value="SULFITE OXIDASE, MITOCHONDRIAL"/>
    <property type="match status" value="1"/>
</dbReference>
<gene>
    <name evidence="17" type="ORF">C8A05DRAFT_18251</name>
</gene>
<dbReference type="GO" id="GO:0050464">
    <property type="term" value="F:nitrate reductase (NADPH) activity"/>
    <property type="evidence" value="ECO:0007669"/>
    <property type="project" value="UniProtKB-EC"/>
</dbReference>
<dbReference type="EC" id="1.8.3.1" evidence="5"/>
<dbReference type="Gene3D" id="2.60.40.650">
    <property type="match status" value="1"/>
</dbReference>
<keyword evidence="10" id="KW-0479">Metal-binding</keyword>
<evidence type="ECO:0000256" key="2">
    <source>
        <dbReference type="ARBA" id="ARBA00001970"/>
    </source>
</evidence>
<organism evidence="17 18">
    <name type="scientific">Staphylotrichum tortipilum</name>
    <dbReference type="NCBI Taxonomy" id="2831512"/>
    <lineage>
        <taxon>Eukaryota</taxon>
        <taxon>Fungi</taxon>
        <taxon>Dikarya</taxon>
        <taxon>Ascomycota</taxon>
        <taxon>Pezizomycotina</taxon>
        <taxon>Sordariomycetes</taxon>
        <taxon>Sordariomycetidae</taxon>
        <taxon>Sordariales</taxon>
        <taxon>Chaetomiaceae</taxon>
        <taxon>Staphylotrichum</taxon>
    </lineage>
</organism>